<evidence type="ECO:0000313" key="7">
    <source>
        <dbReference type="EMBL" id="ARO46310.1"/>
    </source>
</evidence>
<dbReference type="GO" id="GO:0030313">
    <property type="term" value="C:cell envelope"/>
    <property type="evidence" value="ECO:0007669"/>
    <property type="project" value="UniProtKB-SubCell"/>
</dbReference>
<keyword evidence="5" id="KW-0571">Peptide transport</keyword>
<geneLocation type="plasmid" evidence="7">
    <name>pGTC3</name>
</geneLocation>
<dbReference type="PANTHER" id="PTHR30290">
    <property type="entry name" value="PERIPLASMIC BINDING COMPONENT OF ABC TRANSPORTER"/>
    <property type="match status" value="1"/>
</dbReference>
<evidence type="ECO:0000256" key="3">
    <source>
        <dbReference type="ARBA" id="ARBA00022448"/>
    </source>
</evidence>
<dbReference type="AlphaFoldDB" id="A0A1W6QXU9"/>
<keyword evidence="7" id="KW-0614">Plasmid</keyword>
<dbReference type="PIRSF" id="PIRSF002741">
    <property type="entry name" value="MppA"/>
    <property type="match status" value="1"/>
</dbReference>
<dbReference type="Gene3D" id="3.10.105.10">
    <property type="entry name" value="Dipeptide-binding Protein, Domain 3"/>
    <property type="match status" value="1"/>
</dbReference>
<protein>
    <submittedName>
        <fullName evidence="7">ABC transporter substrate-binding protein</fullName>
    </submittedName>
</protein>
<keyword evidence="4" id="KW-0732">Signal</keyword>
<dbReference type="PANTHER" id="PTHR30290:SF10">
    <property type="entry name" value="PERIPLASMIC OLIGOPEPTIDE-BINDING PROTEIN-RELATED"/>
    <property type="match status" value="1"/>
</dbReference>
<keyword evidence="5" id="KW-0653">Protein transport</keyword>
<name>A0A1W6QXU9_ENTFL</name>
<dbReference type="CDD" id="cd08504">
    <property type="entry name" value="PBP2_OppA"/>
    <property type="match status" value="1"/>
</dbReference>
<evidence type="ECO:0000256" key="4">
    <source>
        <dbReference type="ARBA" id="ARBA00022729"/>
    </source>
</evidence>
<dbReference type="GO" id="GO:0042597">
    <property type="term" value="C:periplasmic space"/>
    <property type="evidence" value="ECO:0007669"/>
    <property type="project" value="UniProtKB-ARBA"/>
</dbReference>
<dbReference type="EMBL" id="KY303941">
    <property type="protein sequence ID" value="ARO46310.1"/>
    <property type="molecule type" value="Genomic_DNA"/>
</dbReference>
<sequence>MFFISGCSVSTEKNTEPAKQVFSRVEPVEVASIDVSLATDGYSQTVLSNVNEGLYRAGKDEKLEDAGAKSVAISEDGLTYTFQLNKQARWSDGKPVTAKDYVYSWRRTVSPDTGSEIAMLFSPVKNATKIVEGKLSQEKLGVKAVNDYELVVSLESPTPYFLSLLAYPTFFPQREDIVEKYGKEYAMTSEKTVYNGPFCLEDFKGPGVSTSWVLKKNEQYWDKKHVKLSEVKTQVVKDQGTAYNLYQDGKVDETYVTSEFYLQNKKNPELREIQQSNSFYIQANVGNKESIVANKLVREALSYATNREELTDKVLNNGSVASDNLSPRGMAFSPKNAKDFVDECSVKAKYDKEQALAKWQESALEKQGKTVEFLVSDTGNSKQIGEYLKAQWEAHLPGLTVNVTPLPFSAVLERMQQRNYELVLTGSKPEYPDPTSLLNSLVTDNAQNYSGYSNQQVDQLMKQVHEELGTDIEARWDTLIEVNNLVMEDLPIIPLLQQRKTYLRNKDIKGVQEHTLGAEFDYKDVKVVKAENGQ</sequence>
<evidence type="ECO:0000256" key="2">
    <source>
        <dbReference type="ARBA" id="ARBA00005695"/>
    </source>
</evidence>
<proteinExistence type="inferred from homology"/>
<dbReference type="GO" id="GO:1904680">
    <property type="term" value="F:peptide transmembrane transporter activity"/>
    <property type="evidence" value="ECO:0007669"/>
    <property type="project" value="TreeGrafter"/>
</dbReference>
<evidence type="ECO:0000259" key="6">
    <source>
        <dbReference type="Pfam" id="PF00496"/>
    </source>
</evidence>
<dbReference type="GO" id="GO:0043190">
    <property type="term" value="C:ATP-binding cassette (ABC) transporter complex"/>
    <property type="evidence" value="ECO:0007669"/>
    <property type="project" value="InterPro"/>
</dbReference>
<comment type="similarity">
    <text evidence="2">Belongs to the bacterial solute-binding protein 5 family.</text>
</comment>
<evidence type="ECO:0000256" key="1">
    <source>
        <dbReference type="ARBA" id="ARBA00004196"/>
    </source>
</evidence>
<dbReference type="FunFam" id="3.90.76.10:FF:000001">
    <property type="entry name" value="Oligopeptide ABC transporter substrate-binding protein"/>
    <property type="match status" value="1"/>
</dbReference>
<dbReference type="Pfam" id="PF00496">
    <property type="entry name" value="SBP_bac_5"/>
    <property type="match status" value="1"/>
</dbReference>
<accession>A0A1W6QXU9</accession>
<organism evidence="7">
    <name type="scientific">Enterococcus faecalis</name>
    <name type="common">Streptococcus faecalis</name>
    <dbReference type="NCBI Taxonomy" id="1351"/>
    <lineage>
        <taxon>Bacteria</taxon>
        <taxon>Bacillati</taxon>
        <taxon>Bacillota</taxon>
        <taxon>Bacilli</taxon>
        <taxon>Lactobacillales</taxon>
        <taxon>Enterococcaceae</taxon>
        <taxon>Enterococcus</taxon>
    </lineage>
</organism>
<dbReference type="InterPro" id="IPR030678">
    <property type="entry name" value="Peptide/Ni-bd"/>
</dbReference>
<dbReference type="Gene3D" id="3.40.190.10">
    <property type="entry name" value="Periplasmic binding protein-like II"/>
    <property type="match status" value="1"/>
</dbReference>
<dbReference type="SUPFAM" id="SSF53850">
    <property type="entry name" value="Periplasmic binding protein-like II"/>
    <property type="match status" value="1"/>
</dbReference>
<keyword evidence="3" id="KW-0813">Transport</keyword>
<evidence type="ECO:0000256" key="5">
    <source>
        <dbReference type="ARBA" id="ARBA00022856"/>
    </source>
</evidence>
<dbReference type="RefSeq" id="WP_172689771.1">
    <property type="nucleotide sequence ID" value="NZ_KY303941.1"/>
</dbReference>
<dbReference type="InterPro" id="IPR039424">
    <property type="entry name" value="SBP_5"/>
</dbReference>
<reference evidence="7" key="1">
    <citation type="submission" date="2016-12" db="EMBL/GenBank/DDBJ databases">
        <title>Characterization of a Plasmid Isolated from Enterococcus faecalis found in the Fecal Material of a Blue Whale.</title>
        <authorList>
            <person name="McLaughlin R."/>
        </authorList>
    </citation>
    <scope>NUCLEOTIDE SEQUENCE</scope>
    <source>
        <strain evidence="7">3</strain>
        <plasmid evidence="7">pGTC3</plasmid>
    </source>
</reference>
<dbReference type="Gene3D" id="3.90.76.10">
    <property type="entry name" value="Dipeptide-binding Protein, Domain 1"/>
    <property type="match status" value="1"/>
</dbReference>
<dbReference type="GO" id="GO:0015833">
    <property type="term" value="P:peptide transport"/>
    <property type="evidence" value="ECO:0007669"/>
    <property type="project" value="UniProtKB-KW"/>
</dbReference>
<feature type="domain" description="Solute-binding protein family 5" evidence="6">
    <location>
        <begin position="68"/>
        <end position="447"/>
    </location>
</feature>
<comment type="subcellular location">
    <subcellularLocation>
        <location evidence="1">Cell envelope</location>
    </subcellularLocation>
</comment>
<dbReference type="InterPro" id="IPR000914">
    <property type="entry name" value="SBP_5_dom"/>
</dbReference>